<feature type="region of interest" description="Disordered" evidence="1">
    <location>
        <begin position="277"/>
        <end position="447"/>
    </location>
</feature>
<dbReference type="Proteomes" id="UP000663855">
    <property type="component" value="Unassembled WGS sequence"/>
</dbReference>
<feature type="compositionally biased region" description="Basic and acidic residues" evidence="1">
    <location>
        <begin position="426"/>
        <end position="447"/>
    </location>
</feature>
<feature type="region of interest" description="Disordered" evidence="1">
    <location>
        <begin position="1"/>
        <end position="44"/>
    </location>
</feature>
<feature type="compositionally biased region" description="Polar residues" evidence="1">
    <location>
        <begin position="13"/>
        <end position="34"/>
    </location>
</feature>
<protein>
    <submittedName>
        <fullName evidence="2">Uncharacterized protein</fullName>
    </submittedName>
</protein>
<accession>A0A814VHS0</accession>
<proteinExistence type="predicted"/>
<gene>
    <name evidence="2" type="ORF">CJN711_LOCUS11416</name>
</gene>
<dbReference type="EMBL" id="CAJNOV010004861">
    <property type="protein sequence ID" value="CAF1189161.1"/>
    <property type="molecule type" value="Genomic_DNA"/>
</dbReference>
<feature type="compositionally biased region" description="Polar residues" evidence="1">
    <location>
        <begin position="277"/>
        <end position="290"/>
    </location>
</feature>
<feature type="compositionally biased region" description="Polar residues" evidence="1">
    <location>
        <begin position="329"/>
        <end position="359"/>
    </location>
</feature>
<reference evidence="2" key="1">
    <citation type="submission" date="2021-02" db="EMBL/GenBank/DDBJ databases">
        <authorList>
            <person name="Nowell W R."/>
        </authorList>
    </citation>
    <scope>NUCLEOTIDE SEQUENCE</scope>
</reference>
<dbReference type="AlphaFoldDB" id="A0A814VHS0"/>
<feature type="compositionally biased region" description="Polar residues" evidence="1">
    <location>
        <begin position="380"/>
        <end position="392"/>
    </location>
</feature>
<evidence type="ECO:0000256" key="1">
    <source>
        <dbReference type="SAM" id="MobiDB-lite"/>
    </source>
</evidence>
<feature type="compositionally biased region" description="Basic and acidic residues" evidence="1">
    <location>
        <begin position="292"/>
        <end position="305"/>
    </location>
</feature>
<comment type="caution">
    <text evidence="2">The sequence shown here is derived from an EMBL/GenBank/DDBJ whole genome shotgun (WGS) entry which is preliminary data.</text>
</comment>
<sequence>MDGKSIGFGRLINDTNSSRTERSGLSSTSYQSGRNPLYDNHDSADRNTMTLDVVHEFKRTAKNKIQRGCRLTQPIIELEVTKIKANLNPDENDIEQWRNQLPRDIRNCPDCALRVSMAYGDNPQQIKSIIQSKMSINPTDNINATVSFDNLIEPLKKLNKDLESNPMRNLFFAVHNITDPNMDRLGRLFLSEARHFTPSLQSYQFENAHRAVEAIRDIAYESSKPQELLAIIKTLDDTDDIRDYLNRLSNESIRRSLPTRRPDNEYANQNRYASTSHINQNPLQSPGHQSHLSRETPTNRDRDNSMPKSEQSRLPYHSSVFFPAPSHQLPKQNDSSTSTRNNDQSQASPQRTGGQSARSTSRDNRNETSQQSPLFDHQKSPSQSSNQRTPTSDGRGRKHYAGPAVDSEKMRDPGEILAQFTAVNLNRHDRGSRDQQNDNPARREQRK</sequence>
<evidence type="ECO:0000313" key="3">
    <source>
        <dbReference type="Proteomes" id="UP000663855"/>
    </source>
</evidence>
<organism evidence="2 3">
    <name type="scientific">Rotaria magnacalcarata</name>
    <dbReference type="NCBI Taxonomy" id="392030"/>
    <lineage>
        <taxon>Eukaryota</taxon>
        <taxon>Metazoa</taxon>
        <taxon>Spiralia</taxon>
        <taxon>Gnathifera</taxon>
        <taxon>Rotifera</taxon>
        <taxon>Eurotatoria</taxon>
        <taxon>Bdelloidea</taxon>
        <taxon>Philodinida</taxon>
        <taxon>Philodinidae</taxon>
        <taxon>Rotaria</taxon>
    </lineage>
</organism>
<name>A0A814VHS0_9BILA</name>
<evidence type="ECO:0000313" key="2">
    <source>
        <dbReference type="EMBL" id="CAF1189161.1"/>
    </source>
</evidence>